<accession>A0A3N1XRC8</accession>
<dbReference type="RefSeq" id="WP_207667757.1">
    <property type="nucleotide sequence ID" value="NZ_RJVG01000003.1"/>
</dbReference>
<proteinExistence type="predicted"/>
<comment type="caution">
    <text evidence="1">The sequence shown here is derived from an EMBL/GenBank/DDBJ whole genome shotgun (WGS) entry which is preliminary data.</text>
</comment>
<protein>
    <submittedName>
        <fullName evidence="1">Uncharacterized protein</fullName>
    </submittedName>
</protein>
<gene>
    <name evidence="1" type="ORF">EDD66_103160</name>
</gene>
<organism evidence="1 2">
    <name type="scientific">Mobilisporobacter senegalensis</name>
    <dbReference type="NCBI Taxonomy" id="1329262"/>
    <lineage>
        <taxon>Bacteria</taxon>
        <taxon>Bacillati</taxon>
        <taxon>Bacillota</taxon>
        <taxon>Clostridia</taxon>
        <taxon>Lachnospirales</taxon>
        <taxon>Lachnospiraceae</taxon>
        <taxon>Mobilisporobacter</taxon>
    </lineage>
</organism>
<keyword evidence="2" id="KW-1185">Reference proteome</keyword>
<dbReference type="AlphaFoldDB" id="A0A3N1XRC8"/>
<evidence type="ECO:0000313" key="2">
    <source>
        <dbReference type="Proteomes" id="UP000273083"/>
    </source>
</evidence>
<dbReference type="EMBL" id="RJVG01000003">
    <property type="protein sequence ID" value="ROR29224.1"/>
    <property type="molecule type" value="Genomic_DNA"/>
</dbReference>
<evidence type="ECO:0000313" key="1">
    <source>
        <dbReference type="EMBL" id="ROR29224.1"/>
    </source>
</evidence>
<name>A0A3N1XRC8_9FIRM</name>
<reference evidence="1 2" key="1">
    <citation type="submission" date="2018-11" db="EMBL/GenBank/DDBJ databases">
        <title>Genomic Encyclopedia of Type Strains, Phase IV (KMG-IV): sequencing the most valuable type-strain genomes for metagenomic binning, comparative biology and taxonomic classification.</title>
        <authorList>
            <person name="Goeker M."/>
        </authorList>
    </citation>
    <scope>NUCLEOTIDE SEQUENCE [LARGE SCALE GENOMIC DNA]</scope>
    <source>
        <strain evidence="1 2">DSM 26537</strain>
    </source>
</reference>
<dbReference type="Proteomes" id="UP000273083">
    <property type="component" value="Unassembled WGS sequence"/>
</dbReference>
<sequence>MGLFDKLFKTDETSKGYSEKWLDSASDEELETEREKVRLDHCSGDEKAWNILGRFDNEMKKRANKGHENEEYKYPKHREHGWYLSNDD</sequence>